<protein>
    <recommendedName>
        <fullName evidence="2">SGNH hydrolase-type esterase domain-containing protein</fullName>
    </recommendedName>
</protein>
<feature type="domain" description="SGNH hydrolase-type esterase" evidence="2">
    <location>
        <begin position="76"/>
        <end position="218"/>
    </location>
</feature>
<evidence type="ECO:0000256" key="1">
    <source>
        <dbReference type="SAM" id="SignalP"/>
    </source>
</evidence>
<accession>A0A5K7X1S8</accession>
<keyword evidence="4" id="KW-1185">Reference proteome</keyword>
<dbReference type="InterPro" id="IPR036514">
    <property type="entry name" value="SGNH_hydro_sf"/>
</dbReference>
<dbReference type="Gene3D" id="3.40.50.1110">
    <property type="entry name" value="SGNH hydrolase"/>
    <property type="match status" value="1"/>
</dbReference>
<dbReference type="PANTHER" id="PTHR30383:SF5">
    <property type="entry name" value="SGNH HYDROLASE-TYPE ESTERASE DOMAIN-CONTAINING PROTEIN"/>
    <property type="match status" value="1"/>
</dbReference>
<dbReference type="AlphaFoldDB" id="A0A5K7X1S8"/>
<evidence type="ECO:0000313" key="3">
    <source>
        <dbReference type="EMBL" id="BBO30420.1"/>
    </source>
</evidence>
<dbReference type="KEGG" id="lpav:PLANPX_0032"/>
<feature type="chain" id="PRO_5024942812" description="SGNH hydrolase-type esterase domain-containing protein" evidence="1">
    <location>
        <begin position="28"/>
        <end position="230"/>
    </location>
</feature>
<dbReference type="RefSeq" id="WP_152096769.1">
    <property type="nucleotide sequence ID" value="NZ_AP021861.1"/>
</dbReference>
<dbReference type="SUPFAM" id="SSF52266">
    <property type="entry name" value="SGNH hydrolase"/>
    <property type="match status" value="1"/>
</dbReference>
<keyword evidence="1" id="KW-0732">Signal</keyword>
<dbReference type="PANTHER" id="PTHR30383">
    <property type="entry name" value="THIOESTERASE 1/PROTEASE 1/LYSOPHOSPHOLIPASE L1"/>
    <property type="match status" value="1"/>
</dbReference>
<evidence type="ECO:0000313" key="4">
    <source>
        <dbReference type="Proteomes" id="UP000326837"/>
    </source>
</evidence>
<dbReference type="InterPro" id="IPR013830">
    <property type="entry name" value="SGNH_hydro"/>
</dbReference>
<proteinExistence type="predicted"/>
<name>A0A5K7X1S8_9BACT</name>
<sequence length="230" mass="25752">MPTISRTPLLGLMCLALGASIAAPARAKEPKPCKPEVWADAIAKFEEEDKKMPPPKQGVLFLGSSSIRLWDVKKSFPDMLTVNRGFGGSQICDSTHYADRIVNIHEPRVVVFYAGDNDIAGGKSPEQVRNDFHDFVEKVRGPQPDLPIIFLAIKPSIARWKLADKIKEANQLIKDDLEELGNITYVDVWPGMLDEKGEPRKELFADDGLHMNEKGYEVWTELVTPLVEKK</sequence>
<dbReference type="InterPro" id="IPR051532">
    <property type="entry name" value="Ester_Hydrolysis_Enzymes"/>
</dbReference>
<dbReference type="Pfam" id="PF13472">
    <property type="entry name" value="Lipase_GDSL_2"/>
    <property type="match status" value="1"/>
</dbReference>
<dbReference type="Proteomes" id="UP000326837">
    <property type="component" value="Chromosome"/>
</dbReference>
<dbReference type="CDD" id="cd04502">
    <property type="entry name" value="SGNH_hydrolase_like_7"/>
    <property type="match status" value="1"/>
</dbReference>
<reference evidence="4" key="1">
    <citation type="submission" date="2019-10" db="EMBL/GenBank/DDBJ databases">
        <title>Lacipirellula parvula gen. nov., sp. nov., representing a lineage of planctomycetes widespread in freshwater anoxic habitats, and description of the family Lacipirellulaceae.</title>
        <authorList>
            <person name="Dedysh S.N."/>
            <person name="Kulichevskaya I.S."/>
            <person name="Beletsky A.V."/>
            <person name="Rakitin A.L."/>
            <person name="Mardanov A.V."/>
            <person name="Ivanova A.A."/>
            <person name="Saltykova V.X."/>
            <person name="Rijpstra W.I.C."/>
            <person name="Sinninghe Damste J.S."/>
            <person name="Ravin N.V."/>
        </authorList>
    </citation>
    <scope>NUCLEOTIDE SEQUENCE [LARGE SCALE GENOMIC DNA]</scope>
    <source>
        <strain evidence="4">PX69</strain>
    </source>
</reference>
<dbReference type="EMBL" id="AP021861">
    <property type="protein sequence ID" value="BBO30420.1"/>
    <property type="molecule type" value="Genomic_DNA"/>
</dbReference>
<dbReference type="GO" id="GO:0004622">
    <property type="term" value="F:phosphatidylcholine lysophospholipase activity"/>
    <property type="evidence" value="ECO:0007669"/>
    <property type="project" value="TreeGrafter"/>
</dbReference>
<feature type="signal peptide" evidence="1">
    <location>
        <begin position="1"/>
        <end position="27"/>
    </location>
</feature>
<gene>
    <name evidence="3" type="ORF">PLANPX_0032</name>
</gene>
<evidence type="ECO:0000259" key="2">
    <source>
        <dbReference type="Pfam" id="PF13472"/>
    </source>
</evidence>
<organism evidence="3 4">
    <name type="scientific">Lacipirellula parvula</name>
    <dbReference type="NCBI Taxonomy" id="2650471"/>
    <lineage>
        <taxon>Bacteria</taxon>
        <taxon>Pseudomonadati</taxon>
        <taxon>Planctomycetota</taxon>
        <taxon>Planctomycetia</taxon>
        <taxon>Pirellulales</taxon>
        <taxon>Lacipirellulaceae</taxon>
        <taxon>Lacipirellula</taxon>
    </lineage>
</organism>